<keyword evidence="1" id="KW-0472">Membrane</keyword>
<dbReference type="Proteomes" id="UP000322530">
    <property type="component" value="Unassembled WGS sequence"/>
</dbReference>
<sequence>MSRLMIRLVVLLPLGLVVLLVWGLLVSGLPVWQLIVFSTMGAVLLLRLSVLVTDYLICWSIRRGGRVKVNKNF</sequence>
<keyword evidence="3" id="KW-1185">Reference proteome</keyword>
<reference evidence="2 3" key="1">
    <citation type="submission" date="2019-01" db="EMBL/GenBank/DDBJ databases">
        <title>Draft genome sequence of Dictyobacter sp. Uno17.</title>
        <authorList>
            <person name="Wang C.M."/>
            <person name="Zheng Y."/>
            <person name="Sakai Y."/>
            <person name="Abe K."/>
            <person name="Yokota A."/>
            <person name="Yabe S."/>
        </authorList>
    </citation>
    <scope>NUCLEOTIDE SEQUENCE [LARGE SCALE GENOMIC DNA]</scope>
    <source>
        <strain evidence="2 3">Uno17</strain>
    </source>
</reference>
<evidence type="ECO:0000313" key="3">
    <source>
        <dbReference type="Proteomes" id="UP000322530"/>
    </source>
</evidence>
<dbReference type="EMBL" id="BIXY01000018">
    <property type="protein sequence ID" value="GCF08084.1"/>
    <property type="molecule type" value="Genomic_DNA"/>
</dbReference>
<evidence type="ECO:0000313" key="2">
    <source>
        <dbReference type="EMBL" id="GCF08084.1"/>
    </source>
</evidence>
<feature type="transmembrane region" description="Helical" evidence="1">
    <location>
        <begin position="33"/>
        <end position="58"/>
    </location>
</feature>
<evidence type="ECO:0000256" key="1">
    <source>
        <dbReference type="SAM" id="Phobius"/>
    </source>
</evidence>
<comment type="caution">
    <text evidence="2">The sequence shown here is derived from an EMBL/GenBank/DDBJ whole genome shotgun (WGS) entry which is preliminary data.</text>
</comment>
<gene>
    <name evidence="2" type="ORF">KDI_16480</name>
</gene>
<keyword evidence="1" id="KW-0812">Transmembrane</keyword>
<accession>A0A5A5TB03</accession>
<protein>
    <submittedName>
        <fullName evidence="2">Uncharacterized protein</fullName>
    </submittedName>
</protein>
<dbReference type="AlphaFoldDB" id="A0A5A5TB03"/>
<keyword evidence="1" id="KW-1133">Transmembrane helix</keyword>
<name>A0A5A5TB03_9CHLR</name>
<dbReference type="RefSeq" id="WP_149401079.1">
    <property type="nucleotide sequence ID" value="NZ_BIXY01000018.1"/>
</dbReference>
<proteinExistence type="predicted"/>
<organism evidence="2 3">
    <name type="scientific">Dictyobacter arantiisoli</name>
    <dbReference type="NCBI Taxonomy" id="2014874"/>
    <lineage>
        <taxon>Bacteria</taxon>
        <taxon>Bacillati</taxon>
        <taxon>Chloroflexota</taxon>
        <taxon>Ktedonobacteria</taxon>
        <taxon>Ktedonobacterales</taxon>
        <taxon>Dictyobacteraceae</taxon>
        <taxon>Dictyobacter</taxon>
    </lineage>
</organism>